<accession>A0A5B6VMC2</accession>
<keyword evidence="2" id="KW-1185">Reference proteome</keyword>
<organism evidence="1 2">
    <name type="scientific">Gossypium australe</name>
    <dbReference type="NCBI Taxonomy" id="47621"/>
    <lineage>
        <taxon>Eukaryota</taxon>
        <taxon>Viridiplantae</taxon>
        <taxon>Streptophyta</taxon>
        <taxon>Embryophyta</taxon>
        <taxon>Tracheophyta</taxon>
        <taxon>Spermatophyta</taxon>
        <taxon>Magnoliopsida</taxon>
        <taxon>eudicotyledons</taxon>
        <taxon>Gunneridae</taxon>
        <taxon>Pentapetalae</taxon>
        <taxon>rosids</taxon>
        <taxon>malvids</taxon>
        <taxon>Malvales</taxon>
        <taxon>Malvaceae</taxon>
        <taxon>Malvoideae</taxon>
        <taxon>Gossypium</taxon>
    </lineage>
</organism>
<comment type="caution">
    <text evidence="1">The sequence shown here is derived from an EMBL/GenBank/DDBJ whole genome shotgun (WGS) entry which is preliminary data.</text>
</comment>
<dbReference type="AlphaFoldDB" id="A0A5B6VMC2"/>
<reference evidence="1" key="1">
    <citation type="submission" date="2019-08" db="EMBL/GenBank/DDBJ databases">
        <authorList>
            <person name="Liu F."/>
        </authorList>
    </citation>
    <scope>NUCLEOTIDE SEQUENCE [LARGE SCALE GENOMIC DNA]</scope>
    <source>
        <strain evidence="1">PA1801</strain>
        <tissue evidence="1">Leaf</tissue>
    </source>
</reference>
<protein>
    <submittedName>
        <fullName evidence="1">RVP_2 domain-containing protein</fullName>
    </submittedName>
</protein>
<gene>
    <name evidence="1" type="ORF">EPI10_015935</name>
</gene>
<dbReference type="Proteomes" id="UP000325315">
    <property type="component" value="Unassembled WGS sequence"/>
</dbReference>
<sequence length="102" mass="11615">MVRLWVVILWVEDRGHQAKRVTLKIEDGCGAYLAYVNDTSVLGSIVEVIHTVKDFSDVFLEELSKLPPKREVEFEIEVLLGTTSAFIAPYHMALKKLKELKV</sequence>
<evidence type="ECO:0000313" key="1">
    <source>
        <dbReference type="EMBL" id="KAA3470207.1"/>
    </source>
</evidence>
<dbReference type="EMBL" id="SMMG02000006">
    <property type="protein sequence ID" value="KAA3470207.1"/>
    <property type="molecule type" value="Genomic_DNA"/>
</dbReference>
<dbReference type="OrthoDB" id="437338at2759"/>
<evidence type="ECO:0000313" key="2">
    <source>
        <dbReference type="Proteomes" id="UP000325315"/>
    </source>
</evidence>
<name>A0A5B6VMC2_9ROSI</name>
<proteinExistence type="predicted"/>